<name>A0A2U8FK53_9PAST</name>
<protein>
    <submittedName>
        <fullName evidence="1">Uncharacterized protein</fullName>
    </submittedName>
</protein>
<gene>
    <name evidence="1" type="ORF">DDU33_07830</name>
</gene>
<dbReference type="KEGG" id="apor:DDU33_07830"/>
<keyword evidence="2" id="KW-1185">Reference proteome</keyword>
<proteinExistence type="predicted"/>
<reference evidence="2" key="1">
    <citation type="submission" date="2018-05" db="EMBL/GenBank/DDBJ databases">
        <title>Complete genome sequence of Actinobacillus porcitonsillarum reference strain 9953L55 (CCUG 46996).</title>
        <authorList>
            <person name="Dona V."/>
            <person name="Perreten V."/>
        </authorList>
    </citation>
    <scope>NUCLEOTIDE SEQUENCE [LARGE SCALE GENOMIC DNA]</scope>
    <source>
        <strain evidence="2">9953L55</strain>
    </source>
</reference>
<organism evidence="1 2">
    <name type="scientific">Actinobacillus porcitonsillarum</name>
    <dbReference type="NCBI Taxonomy" id="189834"/>
    <lineage>
        <taxon>Bacteria</taxon>
        <taxon>Pseudomonadati</taxon>
        <taxon>Pseudomonadota</taxon>
        <taxon>Gammaproteobacteria</taxon>
        <taxon>Pasteurellales</taxon>
        <taxon>Pasteurellaceae</taxon>
        <taxon>Actinobacillus</taxon>
    </lineage>
</organism>
<dbReference type="EMBL" id="CP029206">
    <property type="protein sequence ID" value="AWI51400.1"/>
    <property type="molecule type" value="Genomic_DNA"/>
</dbReference>
<evidence type="ECO:0000313" key="1">
    <source>
        <dbReference type="EMBL" id="AWI51400.1"/>
    </source>
</evidence>
<accession>A0A2U8FK53</accession>
<dbReference type="Proteomes" id="UP000244920">
    <property type="component" value="Chromosome"/>
</dbReference>
<evidence type="ECO:0000313" key="2">
    <source>
        <dbReference type="Proteomes" id="UP000244920"/>
    </source>
</evidence>
<dbReference type="AlphaFoldDB" id="A0A2U8FK53"/>
<sequence length="135" mass="16323">MFRLGVAYEYIKRRYYFFANENGFFNNDIENHKLNLIIEAGDVCKGIRDKNQTLIKKGIGGVIIYCVILYSMRTNYKSRQNNNYVFTFSKKKLIWDLDLILKIFQNLWTMQLMRNILQLKDSKNYLGYRRDFLFE</sequence>